<dbReference type="PANTHER" id="PTHR46082">
    <property type="entry name" value="ATP/GTP-BINDING PROTEIN-RELATED"/>
    <property type="match status" value="1"/>
</dbReference>
<dbReference type="InterPro" id="IPR011990">
    <property type="entry name" value="TPR-like_helical_dom_sf"/>
</dbReference>
<dbReference type="EMBL" id="HF935466">
    <property type="protein sequence ID" value="CCX30723.1"/>
    <property type="molecule type" value="Genomic_DNA"/>
</dbReference>
<dbReference type="OrthoDB" id="5986190at2759"/>
<evidence type="ECO:0000313" key="1">
    <source>
        <dbReference type="EMBL" id="CCX30723.1"/>
    </source>
</evidence>
<reference evidence="1 2" key="1">
    <citation type="journal article" date="2013" name="PLoS Genet.">
        <title>The genome and development-dependent transcriptomes of Pyronema confluens: a window into fungal evolution.</title>
        <authorList>
            <person name="Traeger S."/>
            <person name="Altegoer F."/>
            <person name="Freitag M."/>
            <person name="Gabaldon T."/>
            <person name="Kempken F."/>
            <person name="Kumar A."/>
            <person name="Marcet-Houben M."/>
            <person name="Poggeler S."/>
            <person name="Stajich J.E."/>
            <person name="Nowrousian M."/>
        </authorList>
    </citation>
    <scope>NUCLEOTIDE SEQUENCE [LARGE SCALE GENOMIC DNA]</scope>
    <source>
        <strain evidence="2">CBS 100304</strain>
        <tissue evidence="1">Vegetative mycelium</tissue>
    </source>
</reference>
<protein>
    <submittedName>
        <fullName evidence="1">Similar to Nephrocystin-3 acc. no. Q7TNH6</fullName>
    </submittedName>
</protein>
<dbReference type="Proteomes" id="UP000018144">
    <property type="component" value="Unassembled WGS sequence"/>
</dbReference>
<dbReference type="Pfam" id="PF13181">
    <property type="entry name" value="TPR_8"/>
    <property type="match status" value="1"/>
</dbReference>
<proteinExistence type="predicted"/>
<dbReference type="Gene3D" id="1.25.40.10">
    <property type="entry name" value="Tetratricopeptide repeat domain"/>
    <property type="match status" value="1"/>
</dbReference>
<dbReference type="SUPFAM" id="SSF48452">
    <property type="entry name" value="TPR-like"/>
    <property type="match status" value="1"/>
</dbReference>
<dbReference type="InterPro" id="IPR019734">
    <property type="entry name" value="TPR_rpt"/>
</dbReference>
<name>U4LFQ1_PYROM</name>
<accession>U4LFQ1</accession>
<organism evidence="1 2">
    <name type="scientific">Pyronema omphalodes (strain CBS 100304)</name>
    <name type="common">Pyronema confluens</name>
    <dbReference type="NCBI Taxonomy" id="1076935"/>
    <lineage>
        <taxon>Eukaryota</taxon>
        <taxon>Fungi</taxon>
        <taxon>Dikarya</taxon>
        <taxon>Ascomycota</taxon>
        <taxon>Pezizomycotina</taxon>
        <taxon>Pezizomycetes</taxon>
        <taxon>Pezizales</taxon>
        <taxon>Pyronemataceae</taxon>
        <taxon>Pyronema</taxon>
    </lineage>
</organism>
<dbReference type="InterPro" id="IPR053137">
    <property type="entry name" value="NLR-like"/>
</dbReference>
<dbReference type="Pfam" id="PF13424">
    <property type="entry name" value="TPR_12"/>
    <property type="match status" value="1"/>
</dbReference>
<keyword evidence="2" id="KW-1185">Reference proteome</keyword>
<evidence type="ECO:0000313" key="2">
    <source>
        <dbReference type="Proteomes" id="UP000018144"/>
    </source>
</evidence>
<gene>
    <name evidence="1" type="ORF">PCON_09090</name>
</gene>
<dbReference type="AlphaFoldDB" id="U4LFQ1"/>
<dbReference type="PANTHER" id="PTHR46082:SF11">
    <property type="entry name" value="AAA+ ATPASE DOMAIN-CONTAINING PROTEIN-RELATED"/>
    <property type="match status" value="1"/>
</dbReference>
<dbReference type="STRING" id="1076935.U4LFQ1"/>
<sequence>MRLYGKEDLKTLEYLLNLSVVLEGLGRSEQAEKSYMKILDLTQTLREDHAPRLVAMTSIGIIYILSGRTDKGVELHRKCFEISKRSLAENHLETLTFMVSLGNSLGLAGKLGEAEELQLKVLETFRQLGLNQHPSALSAGINLADVYFEQGRTTDGITILE</sequence>